<dbReference type="Proteomes" id="UP000001396">
    <property type="component" value="Unassembled WGS sequence"/>
</dbReference>
<dbReference type="AlphaFoldDB" id="D3B1Z0"/>
<evidence type="ECO:0000313" key="2">
    <source>
        <dbReference type="Proteomes" id="UP000001396"/>
    </source>
</evidence>
<proteinExistence type="predicted"/>
<dbReference type="InterPro" id="IPR052050">
    <property type="entry name" value="SecEffector_AnkRepeat"/>
</dbReference>
<dbReference type="SUPFAM" id="SSF48403">
    <property type="entry name" value="Ankyrin repeat"/>
    <property type="match status" value="1"/>
</dbReference>
<dbReference type="GeneID" id="31357840"/>
<name>D3B1Z0_HETP5</name>
<evidence type="ECO:0000313" key="1">
    <source>
        <dbReference type="EMBL" id="EFA85314.1"/>
    </source>
</evidence>
<dbReference type="Gene3D" id="1.25.40.20">
    <property type="entry name" value="Ankyrin repeat-containing domain"/>
    <property type="match status" value="2"/>
</dbReference>
<sequence length="747" mass="85128">MRFKNIINNKYIFQRVVHFIHEGHHLYACKYRNNEIDDALWLVQTGSFEILRNKILLDGVSTDDLCYRLLYWPVESLSILFEKQRFDIIELLLANRSVGSLQYCFFTTDVIDKAVASSAPISLLERINSLLPRSITWRCYSSAAQAGRLDVIEWLRKSRADILPTGEATVNAAANGHLHLIKYFHENDGWATFSKKVLDAGIKSGNRQLIDFILDKRPEGLSNESIDLLAANSELHDMIFTLVRNKSVDAQCTYKSLVHACRFGNLKLLKFLMENEKKLTSVSQVPFTKKDIDCIGRTESSLSTAIRYCNVNCFDYLSKLPVYKSYIGIVTTQLHNNLLVSDQISPDKHMELFQYLKLGKYTFDIESINIAVILGDIKLFDLAMTQFGNCLTYASIVKLFQNAVGYVHLEMTLELYIRYVINNTGAVGQGIAFGLKMRRLNPTPPADLIEILERLHHFPNHPLRLAPSQVYEAARTSEEMLRYLFTFYSSDSDVSKYSSSYLDTAAGFGCLDIVEHCSKGIHSDELKKCYYTAAARGQLHILQYLTSEHNIKGDQKSLVEAIKQGHLKAVEYIHRTGINTQVDTSMLNTDKIQMSHHLASLMEIQNSRNTFSKKLYGSDDDDDYVQSSQFQKTQRISAIKNLSQLKLFFSKWYLESTSCKISIDLNTIHSLITTNKIDLLVFLLEEVKYNHFDKNIFGRAGDNINASLFGSIYGEWFGGADAAVQDLLLNDVCNVDFNVWIQYDDTE</sequence>
<dbReference type="InterPro" id="IPR036770">
    <property type="entry name" value="Ankyrin_rpt-contain_sf"/>
</dbReference>
<accession>D3B1Z0</accession>
<dbReference type="InParanoid" id="D3B1Z0"/>
<dbReference type="RefSeq" id="XP_020437423.1">
    <property type="nucleotide sequence ID" value="XM_020573306.1"/>
</dbReference>
<organism evidence="1 2">
    <name type="scientific">Heterostelium pallidum (strain ATCC 26659 / Pp 5 / PN500)</name>
    <name type="common">Cellular slime mold</name>
    <name type="synonym">Polysphondylium pallidum</name>
    <dbReference type="NCBI Taxonomy" id="670386"/>
    <lineage>
        <taxon>Eukaryota</taxon>
        <taxon>Amoebozoa</taxon>
        <taxon>Evosea</taxon>
        <taxon>Eumycetozoa</taxon>
        <taxon>Dictyostelia</taxon>
        <taxon>Acytosteliales</taxon>
        <taxon>Acytosteliaceae</taxon>
        <taxon>Heterostelium</taxon>
    </lineage>
</organism>
<dbReference type="PANTHER" id="PTHR46586:SF3">
    <property type="entry name" value="ANKYRIN REPEAT-CONTAINING PROTEIN"/>
    <property type="match status" value="1"/>
</dbReference>
<dbReference type="PANTHER" id="PTHR46586">
    <property type="entry name" value="ANKYRIN REPEAT-CONTAINING PROTEIN"/>
    <property type="match status" value="1"/>
</dbReference>
<comment type="caution">
    <text evidence="1">The sequence shown here is derived from an EMBL/GenBank/DDBJ whole genome shotgun (WGS) entry which is preliminary data.</text>
</comment>
<dbReference type="EMBL" id="ADBJ01000008">
    <property type="protein sequence ID" value="EFA85314.1"/>
    <property type="molecule type" value="Genomic_DNA"/>
</dbReference>
<protein>
    <recommendedName>
        <fullName evidence="3">Ankyrin repeat-containing protein</fullName>
    </recommendedName>
</protein>
<gene>
    <name evidence="1" type="ORF">PPL_02315</name>
</gene>
<evidence type="ECO:0008006" key="3">
    <source>
        <dbReference type="Google" id="ProtNLM"/>
    </source>
</evidence>
<keyword evidence="2" id="KW-1185">Reference proteome</keyword>
<reference evidence="1 2" key="1">
    <citation type="journal article" date="2011" name="Genome Res.">
        <title>Phylogeny-wide analysis of social amoeba genomes highlights ancient origins for complex intercellular communication.</title>
        <authorList>
            <person name="Heidel A.J."/>
            <person name="Lawal H.M."/>
            <person name="Felder M."/>
            <person name="Schilde C."/>
            <person name="Helps N.R."/>
            <person name="Tunggal B."/>
            <person name="Rivero F."/>
            <person name="John U."/>
            <person name="Schleicher M."/>
            <person name="Eichinger L."/>
            <person name="Platzer M."/>
            <person name="Noegel A.A."/>
            <person name="Schaap P."/>
            <person name="Gloeckner G."/>
        </authorList>
    </citation>
    <scope>NUCLEOTIDE SEQUENCE [LARGE SCALE GENOMIC DNA]</scope>
    <source>
        <strain evidence="2">ATCC 26659 / Pp 5 / PN500</strain>
    </source>
</reference>